<dbReference type="EMBL" id="GBZX01000221">
    <property type="protein sequence ID" value="JAG92519.1"/>
    <property type="molecule type" value="mRNA"/>
</dbReference>
<reference evidence="2" key="1">
    <citation type="journal article" date="2015" name="PLoS ONE">
        <title>An Insight into the Sialome of the Lone Star Tick, Amblyomma americanum, with a Glimpse on Its Time Dependent Gene Expression.</title>
        <authorList>
            <person name="Karim S."/>
            <person name="Ribeiro J.M."/>
        </authorList>
    </citation>
    <scope>NUCLEOTIDE SEQUENCE</scope>
    <source>
        <tissue evidence="2">Salivary gland</tissue>
    </source>
</reference>
<keyword evidence="1" id="KW-0732">Signal</keyword>
<dbReference type="AlphaFoldDB" id="A0A0C9S5A5"/>
<evidence type="ECO:0000256" key="1">
    <source>
        <dbReference type="SAM" id="SignalP"/>
    </source>
</evidence>
<sequence>MAFLATFLTVLVALHISSADEHPLTVSTGPCPGVPNVDWTERINAFLRRIPNNITLPSIFETTEIVGGFEEGHHSLSGLGGLWPYKHYHSYCINKETFIEVVAFAHEPLAAEMEWKSCTGSTGHIGMKVSSSKLRLVFKALPTSEDPTHVELFKIYGDALEDPWLYVTGAPEGLTSLINVVGYLLKPQIKEFWSHLLRMDARFLTRNL</sequence>
<feature type="signal peptide" evidence="1">
    <location>
        <begin position="1"/>
        <end position="19"/>
    </location>
</feature>
<proteinExistence type="evidence at transcript level"/>
<organism evidence="2">
    <name type="scientific">Amblyomma americanum</name>
    <name type="common">Lone star tick</name>
    <dbReference type="NCBI Taxonomy" id="6943"/>
    <lineage>
        <taxon>Eukaryota</taxon>
        <taxon>Metazoa</taxon>
        <taxon>Ecdysozoa</taxon>
        <taxon>Arthropoda</taxon>
        <taxon>Chelicerata</taxon>
        <taxon>Arachnida</taxon>
        <taxon>Acari</taxon>
        <taxon>Parasitiformes</taxon>
        <taxon>Ixodida</taxon>
        <taxon>Ixodoidea</taxon>
        <taxon>Ixodidae</taxon>
        <taxon>Amblyomminae</taxon>
        <taxon>Amblyomma</taxon>
    </lineage>
</organism>
<evidence type="ECO:0000313" key="2">
    <source>
        <dbReference type="EMBL" id="JAG92519.1"/>
    </source>
</evidence>
<protein>
    <submittedName>
        <fullName evidence="2">Putative secreted protein</fullName>
    </submittedName>
</protein>
<feature type="chain" id="PRO_5002202897" evidence="1">
    <location>
        <begin position="20"/>
        <end position="208"/>
    </location>
</feature>
<name>A0A0C9S5A5_AMBAM</name>
<accession>A0A0C9S5A5</accession>